<dbReference type="AlphaFoldDB" id="A0A9W8YSW1"/>
<dbReference type="PANTHER" id="PTHR43377:SF1">
    <property type="entry name" value="BILIVERDIN REDUCTASE A"/>
    <property type="match status" value="1"/>
</dbReference>
<dbReference type="Pfam" id="PF01408">
    <property type="entry name" value="GFO_IDH_MocA"/>
    <property type="match status" value="1"/>
</dbReference>
<reference evidence="3" key="1">
    <citation type="submission" date="2022-10" db="EMBL/GenBank/DDBJ databases">
        <title>Tapping the CABI collections for fungal endophytes: first genome assemblies for Collariella, Neodidymelliopsis, Ascochyta clinopodiicola, Didymella pomorum, Didymosphaeria variabile, Neocosmospora piperis and Neocucurbitaria cava.</title>
        <authorList>
            <person name="Hill R."/>
        </authorList>
    </citation>
    <scope>NUCLEOTIDE SEQUENCE</scope>
    <source>
        <strain evidence="3">IMI 355082</strain>
    </source>
</reference>
<evidence type="ECO:0000313" key="4">
    <source>
        <dbReference type="Proteomes" id="UP001140453"/>
    </source>
</evidence>
<dbReference type="SUPFAM" id="SSF51735">
    <property type="entry name" value="NAD(P)-binding Rossmann-fold domains"/>
    <property type="match status" value="1"/>
</dbReference>
<name>A0A9W8YSW1_9PEZI</name>
<dbReference type="PANTHER" id="PTHR43377">
    <property type="entry name" value="BILIVERDIN REDUCTASE A"/>
    <property type="match status" value="1"/>
</dbReference>
<sequence length="366" mass="39753">MESSPQPKVKIAVIGAGEIGPRHARAVKSNPDAQLVCLVDPNPIAIRAATQLGTTYCPTIQAMLSSPTRKPDAAIVCVPNHLHVEIATELLSAGVNVLCEKPLTVDSASGRTLVEHAAAMKVHLLTAHHRRFNPYVIAAKRIIDRDTNSIGQITAVSGLWTLYKPKDYFDAPMEWHRSAESGGPVMINLIHDIDVLHYLLGSKVKRVAAFETTKQRKYPAEEGGAIILHFENGVVGTFLLSDAVVSDHAFEMGTGENPIMPQTGKDVYRIFGTEGTLSVPDLRRTFYAEGLQKSWSSEISQLTDKLEDILSEEERGKVPFELQVNHLVKVVKGEEQPVCSGEDGLAAVKVAEAVKKALSSGEVVQV</sequence>
<dbReference type="Gene3D" id="3.40.50.720">
    <property type="entry name" value="NAD(P)-binding Rossmann-like Domain"/>
    <property type="match status" value="1"/>
</dbReference>
<comment type="caution">
    <text evidence="3">The sequence shown here is derived from an EMBL/GenBank/DDBJ whole genome shotgun (WGS) entry which is preliminary data.</text>
</comment>
<protein>
    <recommendedName>
        <fullName evidence="5">Oxidoreductase</fullName>
    </recommendedName>
</protein>
<dbReference type="InterPro" id="IPR036291">
    <property type="entry name" value="NAD(P)-bd_dom_sf"/>
</dbReference>
<feature type="domain" description="Gfo/Idh/MocA-like oxidoreductase C-terminal" evidence="2">
    <location>
        <begin position="147"/>
        <end position="366"/>
    </location>
</feature>
<dbReference type="OrthoDB" id="446809at2759"/>
<dbReference type="GO" id="GO:0000166">
    <property type="term" value="F:nucleotide binding"/>
    <property type="evidence" value="ECO:0007669"/>
    <property type="project" value="InterPro"/>
</dbReference>
<dbReference type="InterPro" id="IPR051450">
    <property type="entry name" value="Gfo/Idh/MocA_Oxidoreductases"/>
</dbReference>
<evidence type="ECO:0000259" key="1">
    <source>
        <dbReference type="Pfam" id="PF01408"/>
    </source>
</evidence>
<keyword evidence="4" id="KW-1185">Reference proteome</keyword>
<evidence type="ECO:0000259" key="2">
    <source>
        <dbReference type="Pfam" id="PF02894"/>
    </source>
</evidence>
<dbReference type="Gene3D" id="3.30.360.10">
    <property type="entry name" value="Dihydrodipicolinate Reductase, domain 2"/>
    <property type="match status" value="1"/>
</dbReference>
<gene>
    <name evidence="3" type="ORF">N0V93_004447</name>
</gene>
<proteinExistence type="predicted"/>
<dbReference type="Proteomes" id="UP001140453">
    <property type="component" value="Unassembled WGS sequence"/>
</dbReference>
<dbReference type="EMBL" id="JAPEVB010000003">
    <property type="protein sequence ID" value="KAJ4390848.1"/>
    <property type="molecule type" value="Genomic_DNA"/>
</dbReference>
<dbReference type="Pfam" id="PF02894">
    <property type="entry name" value="GFO_IDH_MocA_C"/>
    <property type="match status" value="1"/>
</dbReference>
<dbReference type="SUPFAM" id="SSF55347">
    <property type="entry name" value="Glyceraldehyde-3-phosphate dehydrogenase-like, C-terminal domain"/>
    <property type="match status" value="1"/>
</dbReference>
<accession>A0A9W8YSW1</accession>
<feature type="domain" description="Gfo/Idh/MocA-like oxidoreductase N-terminal" evidence="1">
    <location>
        <begin position="9"/>
        <end position="125"/>
    </location>
</feature>
<evidence type="ECO:0000313" key="3">
    <source>
        <dbReference type="EMBL" id="KAJ4390848.1"/>
    </source>
</evidence>
<dbReference type="InterPro" id="IPR000683">
    <property type="entry name" value="Gfo/Idh/MocA-like_OxRdtase_N"/>
</dbReference>
<evidence type="ECO:0008006" key="5">
    <source>
        <dbReference type="Google" id="ProtNLM"/>
    </source>
</evidence>
<organism evidence="3 4">
    <name type="scientific">Gnomoniopsis smithogilvyi</name>
    <dbReference type="NCBI Taxonomy" id="1191159"/>
    <lineage>
        <taxon>Eukaryota</taxon>
        <taxon>Fungi</taxon>
        <taxon>Dikarya</taxon>
        <taxon>Ascomycota</taxon>
        <taxon>Pezizomycotina</taxon>
        <taxon>Sordariomycetes</taxon>
        <taxon>Sordariomycetidae</taxon>
        <taxon>Diaporthales</taxon>
        <taxon>Gnomoniaceae</taxon>
        <taxon>Gnomoniopsis</taxon>
    </lineage>
</organism>
<dbReference type="InterPro" id="IPR004104">
    <property type="entry name" value="Gfo/Idh/MocA-like_OxRdtase_C"/>
</dbReference>